<name>W1NBM4_9GAMM</name>
<dbReference type="Pfam" id="PF10115">
    <property type="entry name" value="HlyU"/>
    <property type="match status" value="1"/>
</dbReference>
<sequence length="100" mass="11164">MLKKLFAGLFGADDKAADQPSAADAVEYRDFLIISQPEAQGGQFRVSGAIRKTLDNGEEGEFRFERSDLCPSREACDALMIQKAQRFIDETGDEMFVPRQ</sequence>
<dbReference type="STRING" id="1178482.AR456_09320"/>
<dbReference type="EMBL" id="AVBC01000016">
    <property type="protein sequence ID" value="ERL52616.1"/>
    <property type="molecule type" value="Genomic_DNA"/>
</dbReference>
<accession>W1NBM4</accession>
<gene>
    <name evidence="1" type="ORF">BJB45_18735</name>
</gene>
<dbReference type="RefSeq" id="WP_021817675.1">
    <property type="nucleotide sequence ID" value="NZ_AVBC01000016.1"/>
</dbReference>
<dbReference type="AlphaFoldDB" id="W1NBM4"/>
<dbReference type="Proteomes" id="UP000019113">
    <property type="component" value="Unassembled WGS sequence"/>
</dbReference>
<keyword evidence="2" id="KW-1185">Reference proteome</keyword>
<protein>
    <recommendedName>
        <fullName evidence="3">Transcriptional activator HlyU</fullName>
    </recommendedName>
</protein>
<dbReference type="KEGG" id="hhu:AR456_09320"/>
<evidence type="ECO:0000313" key="2">
    <source>
        <dbReference type="Proteomes" id="UP000019113"/>
    </source>
</evidence>
<organism evidence="1 2">
    <name type="scientific">Halomonas huangheensis</name>
    <dbReference type="NCBI Taxonomy" id="1178482"/>
    <lineage>
        <taxon>Bacteria</taxon>
        <taxon>Pseudomonadati</taxon>
        <taxon>Pseudomonadota</taxon>
        <taxon>Gammaproteobacteria</taxon>
        <taxon>Oceanospirillales</taxon>
        <taxon>Halomonadaceae</taxon>
        <taxon>Halomonas</taxon>
    </lineage>
</organism>
<evidence type="ECO:0000313" key="1">
    <source>
        <dbReference type="EMBL" id="ERL52616.1"/>
    </source>
</evidence>
<dbReference type="PATRIC" id="fig|1178482.3.peg.735"/>
<proteinExistence type="predicted"/>
<dbReference type="eggNOG" id="COG5453">
    <property type="taxonomic scope" value="Bacteria"/>
</dbReference>
<reference evidence="1 2" key="1">
    <citation type="submission" date="2013-08" db="EMBL/GenBank/DDBJ databases">
        <title>draft genome of Halomonas huanghegensis, strain BJGMM-B45T.</title>
        <authorList>
            <person name="Miao C."/>
            <person name="Wan Y."/>
            <person name="Jin W."/>
        </authorList>
    </citation>
    <scope>NUCLEOTIDE SEQUENCE [LARGE SCALE GENOMIC DNA]</scope>
    <source>
        <strain evidence="1 2">BJGMM-B45</strain>
    </source>
</reference>
<evidence type="ECO:0008006" key="3">
    <source>
        <dbReference type="Google" id="ProtNLM"/>
    </source>
</evidence>
<dbReference type="OrthoDB" id="9800971at2"/>
<dbReference type="InterPro" id="IPR018772">
    <property type="entry name" value="Transcription_activator_HlyU"/>
</dbReference>
<comment type="caution">
    <text evidence="1">The sequence shown here is derived from an EMBL/GenBank/DDBJ whole genome shotgun (WGS) entry which is preliminary data.</text>
</comment>